<dbReference type="STRING" id="1306953.J121_140"/>
<feature type="binding site" evidence="5">
    <location>
        <position position="181"/>
    </location>
    <ligand>
        <name>Fe cation</name>
        <dbReference type="ChEBI" id="CHEBI:24875"/>
        <note>catalytic</note>
    </ligand>
</feature>
<dbReference type="Proteomes" id="UP000037446">
    <property type="component" value="Unassembled WGS sequence"/>
</dbReference>
<feature type="binding site" evidence="5">
    <location>
        <position position="295"/>
    </location>
    <ligand>
        <name>Fe cation</name>
        <dbReference type="ChEBI" id="CHEBI:24875"/>
        <note>catalytic</note>
    </ligand>
</feature>
<proteinExistence type="inferred from homology"/>
<evidence type="ECO:0000256" key="5">
    <source>
        <dbReference type="PIRSR" id="PIRSR604294-1"/>
    </source>
</evidence>
<comment type="similarity">
    <text evidence="1 6">Belongs to the carotenoid oxygenase family.</text>
</comment>
<dbReference type="EC" id="1.13.11.-" evidence="6"/>
<evidence type="ECO:0000256" key="2">
    <source>
        <dbReference type="ARBA" id="ARBA00022723"/>
    </source>
</evidence>
<dbReference type="EMBL" id="JYNE01000025">
    <property type="protein sequence ID" value="KNH01940.1"/>
    <property type="molecule type" value="Genomic_DNA"/>
</dbReference>
<keyword evidence="3 6" id="KW-0560">Oxidoreductase</keyword>
<name>A0A0L1KD45_9SPHN</name>
<accession>A0A0L1KD45</accession>
<dbReference type="GO" id="GO:0046872">
    <property type="term" value="F:metal ion binding"/>
    <property type="evidence" value="ECO:0007669"/>
    <property type="project" value="UniProtKB-KW"/>
</dbReference>
<comment type="cofactor">
    <cofactor evidence="5 6">
        <name>Fe(2+)</name>
        <dbReference type="ChEBI" id="CHEBI:29033"/>
    </cofactor>
    <text evidence="5 6">Binds 1 Fe(2+) ion per subunit.</text>
</comment>
<dbReference type="PATRIC" id="fig|1306953.7.peg.143"/>
<comment type="caution">
    <text evidence="7">The sequence shown here is derived from an EMBL/GenBank/DDBJ whole genome shotgun (WGS) entry which is preliminary data.</text>
</comment>
<dbReference type="RefSeq" id="WP_050600631.1">
    <property type="nucleotide sequence ID" value="NZ_JYNE01000025.1"/>
</dbReference>
<evidence type="ECO:0000256" key="3">
    <source>
        <dbReference type="ARBA" id="ARBA00023002"/>
    </source>
</evidence>
<keyword evidence="6" id="KW-0223">Dioxygenase</keyword>
<dbReference type="Pfam" id="PF03055">
    <property type="entry name" value="RPE65"/>
    <property type="match status" value="1"/>
</dbReference>
<keyword evidence="4 5" id="KW-0408">Iron</keyword>
<dbReference type="GO" id="GO:0016121">
    <property type="term" value="P:carotene catabolic process"/>
    <property type="evidence" value="ECO:0007669"/>
    <property type="project" value="TreeGrafter"/>
</dbReference>
<protein>
    <recommendedName>
        <fullName evidence="6">Dioxygenase</fullName>
        <ecNumber evidence="6">1.13.11.-</ecNumber>
    </recommendedName>
</protein>
<dbReference type="InterPro" id="IPR004294">
    <property type="entry name" value="Carotenoid_Oase"/>
</dbReference>
<evidence type="ECO:0000256" key="1">
    <source>
        <dbReference type="ARBA" id="ARBA00006787"/>
    </source>
</evidence>
<evidence type="ECO:0000313" key="7">
    <source>
        <dbReference type="EMBL" id="KNH01940.1"/>
    </source>
</evidence>
<dbReference type="PANTHER" id="PTHR10543">
    <property type="entry name" value="BETA-CAROTENE DIOXYGENASE"/>
    <property type="match status" value="1"/>
</dbReference>
<dbReference type="GO" id="GO:0010436">
    <property type="term" value="F:carotenoid dioxygenase activity"/>
    <property type="evidence" value="ECO:0007669"/>
    <property type="project" value="TreeGrafter"/>
</dbReference>
<sequence length="476" mass="52069">MASVVEKTIRRAVTPAVQAVASINRARLPGPGENPFLRGIHTPMADELTLANPTVTGTIPAELDGRYVRIGPNPFGKAGKGHHWFLGDGMVHGVRLKDGKAEWYRNRFIRSAELEGKGGPAAVGGPRRGFGDTVNTNVLDIGGKIMALVEANSFPVELDGNLDSVAYSDFGGGLTGSFTAHPHQCPDSGEYHAICYDGPSQDTIRHVAMDRSGRVLSETEIAVRHGPSIHDCALTRNFVVILDLPVTFSMQALIAGHKFPYRWNRSHRARVGLLPRGGSNEDVVWHEVDPCYVFHVGNSFEDETGRVIIDVCPYETIFDGEMPGPYGKPLGLERWTVDGQGGKVVRDTLDTAGQEFPRPDERYFTKAHRYLWAIGMPADGDLEFVAPMPLYRHDLATGERVQRDFGEGRIPGEFVFVPRTPDAAEGDGWMMGYVIDRNRQTSALEILDAMTLGVVGTVEIPHLIPPGFHGNWIAAS</sequence>
<evidence type="ECO:0000256" key="4">
    <source>
        <dbReference type="ARBA" id="ARBA00023004"/>
    </source>
</evidence>
<evidence type="ECO:0000313" key="8">
    <source>
        <dbReference type="Proteomes" id="UP000037446"/>
    </source>
</evidence>
<dbReference type="AlphaFoldDB" id="A0A0L1KD45"/>
<keyword evidence="2 5" id="KW-0479">Metal-binding</keyword>
<feature type="binding site" evidence="5">
    <location>
        <position position="469"/>
    </location>
    <ligand>
        <name>Fe cation</name>
        <dbReference type="ChEBI" id="CHEBI:24875"/>
        <note>catalytic</note>
    </ligand>
</feature>
<feature type="binding site" evidence="5">
    <location>
        <position position="230"/>
    </location>
    <ligand>
        <name>Fe cation</name>
        <dbReference type="ChEBI" id="CHEBI:24875"/>
        <note>catalytic</note>
    </ligand>
</feature>
<reference evidence="7" key="1">
    <citation type="submission" date="2015-02" db="EMBL/GenBank/DDBJ databases">
        <authorList>
            <person name="Chooi Y.-H."/>
        </authorList>
    </citation>
    <scope>NUCLEOTIDE SEQUENCE [LARGE SCALE GENOMIC DNA]</scope>
    <source>
        <strain evidence="7">LAMA 915</strain>
    </source>
</reference>
<organism evidence="7 8">
    <name type="scientific">Qipengyuania citrea LAMA 915</name>
    <dbReference type="NCBI Taxonomy" id="1306953"/>
    <lineage>
        <taxon>Bacteria</taxon>
        <taxon>Pseudomonadati</taxon>
        <taxon>Pseudomonadota</taxon>
        <taxon>Alphaproteobacteria</taxon>
        <taxon>Sphingomonadales</taxon>
        <taxon>Erythrobacteraceae</taxon>
        <taxon>Qipengyuania</taxon>
    </lineage>
</organism>
<dbReference type="PANTHER" id="PTHR10543:SF89">
    <property type="entry name" value="CAROTENOID 9,10(9',10')-CLEAVAGE DIOXYGENASE 1"/>
    <property type="match status" value="1"/>
</dbReference>
<gene>
    <name evidence="7" type="ORF">J121_140</name>
</gene>
<evidence type="ECO:0000256" key="6">
    <source>
        <dbReference type="RuleBase" id="RU364048"/>
    </source>
</evidence>